<evidence type="ECO:0000313" key="4">
    <source>
        <dbReference type="EMBL" id="KAJ1733422.1"/>
    </source>
</evidence>
<dbReference type="InterPro" id="IPR036961">
    <property type="entry name" value="Kinesin_motor_dom_sf"/>
</dbReference>
<evidence type="ECO:0000313" key="5">
    <source>
        <dbReference type="Proteomes" id="UP001143981"/>
    </source>
</evidence>
<keyword evidence="2" id="KW-0505">Motor protein</keyword>
<protein>
    <recommendedName>
        <fullName evidence="3">Myosin motor domain-containing protein</fullName>
    </recommendedName>
</protein>
<organism evidence="4 5">
    <name type="scientific">Coemansia biformis</name>
    <dbReference type="NCBI Taxonomy" id="1286918"/>
    <lineage>
        <taxon>Eukaryota</taxon>
        <taxon>Fungi</taxon>
        <taxon>Fungi incertae sedis</taxon>
        <taxon>Zoopagomycota</taxon>
        <taxon>Kickxellomycotina</taxon>
        <taxon>Kickxellomycetes</taxon>
        <taxon>Kickxellales</taxon>
        <taxon>Kickxellaceae</taxon>
        <taxon>Coemansia</taxon>
    </lineage>
</organism>
<dbReference type="AlphaFoldDB" id="A0A9W7YEY4"/>
<dbReference type="InterPro" id="IPR027417">
    <property type="entry name" value="P-loop_NTPase"/>
</dbReference>
<evidence type="ECO:0000256" key="2">
    <source>
        <dbReference type="ARBA" id="ARBA00023175"/>
    </source>
</evidence>
<sequence>MNTLSGDDIARHNDGVSLTLEELTSKLEARYSAGPEPRTFAYFGSRFLISINPYEALESQGDAAAAVYAEDYRNISGKRKGVAPHVFAMAANAYLHMRQTGLNQSVVFS</sequence>
<proteinExistence type="predicted"/>
<dbReference type="GO" id="GO:0016459">
    <property type="term" value="C:myosin complex"/>
    <property type="evidence" value="ECO:0007669"/>
    <property type="project" value="UniProtKB-KW"/>
</dbReference>
<keyword evidence="1" id="KW-0518">Myosin</keyword>
<feature type="domain" description="Myosin motor" evidence="3">
    <location>
        <begin position="21"/>
        <end position="109"/>
    </location>
</feature>
<comment type="caution">
    <text evidence="4">The sequence shown here is derived from an EMBL/GenBank/DDBJ whole genome shotgun (WGS) entry which is preliminary data.</text>
</comment>
<name>A0A9W7YEY4_9FUNG</name>
<reference evidence="4" key="1">
    <citation type="submission" date="2022-07" db="EMBL/GenBank/DDBJ databases">
        <title>Phylogenomic reconstructions and comparative analyses of Kickxellomycotina fungi.</title>
        <authorList>
            <person name="Reynolds N.K."/>
            <person name="Stajich J.E."/>
            <person name="Barry K."/>
            <person name="Grigoriev I.V."/>
            <person name="Crous P."/>
            <person name="Smith M.E."/>
        </authorList>
    </citation>
    <scope>NUCLEOTIDE SEQUENCE</scope>
    <source>
        <strain evidence="4">BCRC 34381</strain>
    </source>
</reference>
<accession>A0A9W7YEY4</accession>
<dbReference type="SUPFAM" id="SSF52540">
    <property type="entry name" value="P-loop containing nucleoside triphosphate hydrolases"/>
    <property type="match status" value="1"/>
</dbReference>
<dbReference type="Proteomes" id="UP001143981">
    <property type="component" value="Unassembled WGS sequence"/>
</dbReference>
<dbReference type="EMBL" id="JANBOI010000141">
    <property type="protein sequence ID" value="KAJ1733422.1"/>
    <property type="molecule type" value="Genomic_DNA"/>
</dbReference>
<dbReference type="Gene3D" id="3.40.850.10">
    <property type="entry name" value="Kinesin motor domain"/>
    <property type="match status" value="1"/>
</dbReference>
<dbReference type="Pfam" id="PF00063">
    <property type="entry name" value="Myosin_head"/>
    <property type="match status" value="1"/>
</dbReference>
<dbReference type="OrthoDB" id="370884at2759"/>
<dbReference type="InterPro" id="IPR001609">
    <property type="entry name" value="Myosin_head_motor_dom-like"/>
</dbReference>
<keyword evidence="5" id="KW-1185">Reference proteome</keyword>
<evidence type="ECO:0000256" key="1">
    <source>
        <dbReference type="ARBA" id="ARBA00023123"/>
    </source>
</evidence>
<evidence type="ECO:0000259" key="3">
    <source>
        <dbReference type="Pfam" id="PF00063"/>
    </source>
</evidence>
<dbReference type="GO" id="GO:0003774">
    <property type="term" value="F:cytoskeletal motor activity"/>
    <property type="evidence" value="ECO:0007669"/>
    <property type="project" value="InterPro"/>
</dbReference>
<dbReference type="GO" id="GO:0005524">
    <property type="term" value="F:ATP binding"/>
    <property type="evidence" value="ECO:0007669"/>
    <property type="project" value="InterPro"/>
</dbReference>
<gene>
    <name evidence="4" type="ORF">LPJ61_001569</name>
</gene>